<name>A0AAJ5YSD5_9BASI</name>
<dbReference type="GO" id="GO:0003729">
    <property type="term" value="F:mRNA binding"/>
    <property type="evidence" value="ECO:0007669"/>
    <property type="project" value="TreeGrafter"/>
</dbReference>
<keyword evidence="3" id="KW-0539">Nucleus</keyword>
<evidence type="ECO:0000256" key="3">
    <source>
        <dbReference type="ARBA" id="ARBA00023242"/>
    </source>
</evidence>
<dbReference type="EMBL" id="CP119944">
    <property type="protein sequence ID" value="WFC98867.1"/>
    <property type="molecule type" value="Genomic_DNA"/>
</dbReference>
<dbReference type="GO" id="GO:0006406">
    <property type="term" value="P:mRNA export from nucleus"/>
    <property type="evidence" value="ECO:0007669"/>
    <property type="project" value="TreeGrafter"/>
</dbReference>
<feature type="coiled-coil region" evidence="4">
    <location>
        <begin position="137"/>
        <end position="164"/>
    </location>
</feature>
<evidence type="ECO:0000313" key="5">
    <source>
        <dbReference type="EMBL" id="WFC98867.1"/>
    </source>
</evidence>
<evidence type="ECO:0000256" key="1">
    <source>
        <dbReference type="ARBA" id="ARBA00004123"/>
    </source>
</evidence>
<keyword evidence="6" id="KW-1185">Reference proteome</keyword>
<dbReference type="InterPro" id="IPR019163">
    <property type="entry name" value="THO_Thoc5"/>
</dbReference>
<evidence type="ECO:0000256" key="4">
    <source>
        <dbReference type="SAM" id="Coils"/>
    </source>
</evidence>
<dbReference type="PANTHER" id="PTHR13375">
    <property type="entry name" value="FMS INTERACTING PROTEIN"/>
    <property type="match status" value="1"/>
</dbReference>
<accession>A0AAJ5YSD5</accession>
<dbReference type="GO" id="GO:0000445">
    <property type="term" value="C:THO complex part of transcription export complex"/>
    <property type="evidence" value="ECO:0007669"/>
    <property type="project" value="TreeGrafter"/>
</dbReference>
<evidence type="ECO:0000256" key="2">
    <source>
        <dbReference type="ARBA" id="ARBA00008044"/>
    </source>
</evidence>
<comment type="subcellular location">
    <subcellularLocation>
        <location evidence="1">Nucleus</location>
    </subcellularLocation>
</comment>
<proteinExistence type="inferred from homology"/>
<keyword evidence="4" id="KW-0175">Coiled coil</keyword>
<reference evidence="5 6" key="1">
    <citation type="submission" date="2023-03" db="EMBL/GenBank/DDBJ databases">
        <title>Mating type loci evolution in Malassezia.</title>
        <authorList>
            <person name="Coelho M.A."/>
        </authorList>
    </citation>
    <scope>NUCLEOTIDE SEQUENCE [LARGE SCALE GENOMIC DNA]</scope>
    <source>
        <strain evidence="5 6">CBS 9725</strain>
    </source>
</reference>
<feature type="coiled-coil region" evidence="4">
    <location>
        <begin position="56"/>
        <end position="90"/>
    </location>
</feature>
<comment type="similarity">
    <text evidence="2">Belongs to the THOC5 family.</text>
</comment>
<sequence length="188" mass="21520">MVMMEDAHLAAKSVLAMSEQHCTTKKDRDSQHELLSRAAPALSVLRAVNRDAYRAMAESRAEVRHARSEVDDAALQLQHATYERKQLEAQIAACHALETVYETVDVRPLEEFQSQAPESMRTEEVLADEHQTLIHRLQFELEERRRLEQHAKNLETELTAGQREKRASIRALRARQKQIASLIESASR</sequence>
<dbReference type="AlphaFoldDB" id="A0AAJ5YSD5"/>
<dbReference type="Pfam" id="PF09766">
    <property type="entry name" value="FmiP_Thoc5"/>
    <property type="match status" value="1"/>
</dbReference>
<organism evidence="5 6">
    <name type="scientific">Malassezia yamatoensis</name>
    <dbReference type="NCBI Taxonomy" id="253288"/>
    <lineage>
        <taxon>Eukaryota</taxon>
        <taxon>Fungi</taxon>
        <taxon>Dikarya</taxon>
        <taxon>Basidiomycota</taxon>
        <taxon>Ustilaginomycotina</taxon>
        <taxon>Malasseziomycetes</taxon>
        <taxon>Malasseziales</taxon>
        <taxon>Malasseziaceae</taxon>
        <taxon>Malassezia</taxon>
    </lineage>
</organism>
<protein>
    <submittedName>
        <fullName evidence="5">Uncharacterized protein</fullName>
    </submittedName>
</protein>
<dbReference type="Proteomes" id="UP001219567">
    <property type="component" value="Chromosome 2"/>
</dbReference>
<evidence type="ECO:0000313" key="6">
    <source>
        <dbReference type="Proteomes" id="UP001219567"/>
    </source>
</evidence>
<dbReference type="PANTHER" id="PTHR13375:SF3">
    <property type="entry name" value="THO COMPLEX SUBUNIT 5 HOMOLOG"/>
    <property type="match status" value="1"/>
</dbReference>
<gene>
    <name evidence="5" type="ORF">MYAM1_001600</name>
</gene>